<dbReference type="GO" id="GO:0009317">
    <property type="term" value="C:acetyl-CoA carboxylase complex"/>
    <property type="evidence" value="ECO:0007669"/>
    <property type="project" value="TreeGrafter"/>
</dbReference>
<evidence type="ECO:0000259" key="2">
    <source>
        <dbReference type="PROSITE" id="PS50980"/>
    </source>
</evidence>
<evidence type="ECO:0000313" key="5">
    <source>
        <dbReference type="Proteomes" id="UP000032336"/>
    </source>
</evidence>
<dbReference type="PANTHER" id="PTHR43842">
    <property type="entry name" value="PROPIONYL-COA CARBOXYLASE BETA CHAIN"/>
    <property type="match status" value="1"/>
</dbReference>
<dbReference type="InterPro" id="IPR034733">
    <property type="entry name" value="AcCoA_carboxyl_beta"/>
</dbReference>
<evidence type="ECO:0000259" key="3">
    <source>
        <dbReference type="PROSITE" id="PS50989"/>
    </source>
</evidence>
<dbReference type="InterPro" id="IPR011762">
    <property type="entry name" value="COA_CT_N"/>
</dbReference>
<dbReference type="Gene3D" id="3.90.226.10">
    <property type="entry name" value="2-enoyl-CoA Hydratase, Chain A, domain 1"/>
    <property type="match status" value="2"/>
</dbReference>
<name>A0A0D8FYL5_9ACTN</name>
<gene>
    <name evidence="4" type="primary">accD51</name>
    <name evidence="4" type="ORF">FEAC_01860</name>
</gene>
<feature type="domain" description="CoA carboxyltransferase N-terminal" evidence="2">
    <location>
        <begin position="1"/>
        <end position="200"/>
    </location>
</feature>
<dbReference type="PROSITE" id="PS50989">
    <property type="entry name" value="COA_CT_CTER"/>
    <property type="match status" value="1"/>
</dbReference>
<dbReference type="eggNOG" id="COG4799">
    <property type="taxonomic scope" value="Bacteria"/>
</dbReference>
<dbReference type="Proteomes" id="UP000032336">
    <property type="component" value="Unassembled WGS sequence"/>
</dbReference>
<proteinExistence type="predicted"/>
<dbReference type="PROSITE" id="PS50980">
    <property type="entry name" value="COA_CT_NTER"/>
    <property type="match status" value="1"/>
</dbReference>
<dbReference type="EMBL" id="JXUW01000001">
    <property type="protein sequence ID" value="KJE78194.1"/>
    <property type="molecule type" value="Genomic_DNA"/>
</dbReference>
<evidence type="ECO:0000313" key="4">
    <source>
        <dbReference type="EMBL" id="KJE78194.1"/>
    </source>
</evidence>
<protein>
    <submittedName>
        <fullName evidence="4">Putative propionyl-CoA carboxylase beta chain 5</fullName>
        <ecNumber evidence="4">6.4.1.3</ecNumber>
    </submittedName>
</protein>
<dbReference type="SUPFAM" id="SSF52096">
    <property type="entry name" value="ClpP/crotonase"/>
    <property type="match status" value="2"/>
</dbReference>
<dbReference type="Pfam" id="PF01039">
    <property type="entry name" value="Carboxyl_trans"/>
    <property type="match status" value="1"/>
</dbReference>
<dbReference type="GO" id="GO:0004658">
    <property type="term" value="F:propionyl-CoA carboxylase activity"/>
    <property type="evidence" value="ECO:0007669"/>
    <property type="project" value="UniProtKB-EC"/>
</dbReference>
<reference evidence="4 5" key="1">
    <citation type="submission" date="2015-01" db="EMBL/GenBank/DDBJ databases">
        <title>Draft genome of the acidophilic iron oxidizer Ferrimicrobium acidiphilum strain T23.</title>
        <authorList>
            <person name="Poehlein A."/>
            <person name="Eisen S."/>
            <person name="Schloemann M."/>
            <person name="Johnson B.D."/>
            <person name="Daniel R."/>
            <person name="Muehling M."/>
        </authorList>
    </citation>
    <scope>NUCLEOTIDE SEQUENCE [LARGE SCALE GENOMIC DNA]</scope>
    <source>
        <strain evidence="4 5">T23</strain>
    </source>
</reference>
<dbReference type="STRING" id="1121877.FEAC_01860"/>
<dbReference type="InterPro" id="IPR051047">
    <property type="entry name" value="AccD/PCCB"/>
</dbReference>
<organism evidence="4 5">
    <name type="scientific">Ferrimicrobium acidiphilum DSM 19497</name>
    <dbReference type="NCBI Taxonomy" id="1121877"/>
    <lineage>
        <taxon>Bacteria</taxon>
        <taxon>Bacillati</taxon>
        <taxon>Actinomycetota</taxon>
        <taxon>Acidimicrobiia</taxon>
        <taxon>Acidimicrobiales</taxon>
        <taxon>Acidimicrobiaceae</taxon>
        <taxon>Ferrimicrobium</taxon>
    </lineage>
</organism>
<feature type="region of interest" description="Disordered" evidence="1">
    <location>
        <begin position="1"/>
        <end position="22"/>
    </location>
</feature>
<dbReference type="AlphaFoldDB" id="A0A0D8FYL5"/>
<dbReference type="InterPro" id="IPR029045">
    <property type="entry name" value="ClpP/crotonase-like_dom_sf"/>
</dbReference>
<dbReference type="PATRIC" id="fig|1121877.4.peg.201"/>
<dbReference type="InterPro" id="IPR011763">
    <property type="entry name" value="COA_CT_C"/>
</dbReference>
<sequence length="448" mass="48299">MARTNPHLELRASSTGSTRSEFRSVGDRRIMWISSRASTRRGALSERDGERIAHAASTAASSGVPIVCELSTSGAKIQDGVAALHGWGIAARALAHCSGQVPILLGLTGPAVSGPALLLGIADYVVMAPDAFAFLSGPQSVAEFTGISVTNQDLGGASVLLNRSGVAFDVASDRRGIEESILSFLSYLPDSTNELPVRIEPVDPIDIDLDSVIPEQPTAAYDVRDLVKGIMDADSFYELRSSWANQLVTGLARLEGRTIGVIANQPKIMAGTLDIPAAQKGARFVRFCDSFNIPIVTLVDTPGFLPGKDVEWRGMIRHGAELAFSYAACNVPRICLITRKAYGGAYIVMDSKGIGNDITFAWPSAEIAVMGAQGAVEIIYRRAPAEERLRHQQKYEDEYLTPWIAAERGFVDNVIEPSKTRAHLVRAFDLLATKKERLRNAKHANSPL</sequence>
<accession>A0A0D8FYL5</accession>
<feature type="domain" description="CoA carboxyltransferase C-terminal" evidence="3">
    <location>
        <begin position="204"/>
        <end position="440"/>
    </location>
</feature>
<comment type="caution">
    <text evidence="4">The sequence shown here is derived from an EMBL/GenBank/DDBJ whole genome shotgun (WGS) entry which is preliminary data.</text>
</comment>
<dbReference type="RefSeq" id="WP_052565083.1">
    <property type="nucleotide sequence ID" value="NZ_JQKF01000039.1"/>
</dbReference>
<dbReference type="PANTHER" id="PTHR43842:SF2">
    <property type="entry name" value="PROPIONYL-COA CARBOXYLASE BETA CHAIN, MITOCHONDRIAL"/>
    <property type="match status" value="1"/>
</dbReference>
<dbReference type="OrthoDB" id="9772975at2"/>
<dbReference type="EC" id="6.4.1.3" evidence="4"/>
<keyword evidence="4" id="KW-0436">Ligase</keyword>
<feature type="compositionally biased region" description="Basic and acidic residues" evidence="1">
    <location>
        <begin position="1"/>
        <end position="10"/>
    </location>
</feature>
<dbReference type="GeneID" id="78371538"/>
<keyword evidence="5" id="KW-1185">Reference proteome</keyword>
<evidence type="ECO:0000256" key="1">
    <source>
        <dbReference type="SAM" id="MobiDB-lite"/>
    </source>
</evidence>